<evidence type="ECO:0000256" key="1">
    <source>
        <dbReference type="ARBA" id="ARBA00022670"/>
    </source>
</evidence>
<dbReference type="Pfam" id="PF17815">
    <property type="entry name" value="PDZ_3"/>
    <property type="match status" value="1"/>
</dbReference>
<proteinExistence type="predicted"/>
<sequence>MRIFSTIRYPQVFRPWAKGSASESTGTGFFIETPDGQRLILTNNHVVRWASQIYVQGYQSSDRHRVSVVASAVDFDLALLKLRSDDALADAPTLSFAQELPETRDTVSVYGYPTGGNEMSTTKGIVSRIEVAGYDENAVGLRVQVDAAVNPGNSGGPAMVGDEVVGVAFQADTDAENIGYLIPATEVRRFLDDALDGEYIGKPLLEMQYQTLENPALRRRLGLESNQTGVLITRENPGHPGMPSNSQLKADDVITHIGPHDIDNHGQTEIAPNLRGHFSYFIESTNREDQTVPLTVIRDGESIEVFEPSYLDNPNLVPFIGNAYPRYYIFGPMSFTQVTTMYYNTINESYRPVLGVYNSPLITRVIDRKAFPEEELVCVSSPFFPHPSIRNYDDPHLYVVEAVNGIKIRNLEHLVTVLNESEDEFLEFTYGGNLGERMTFDRLEMKESTEEILNDNGIRYQYSSDLRDLAEQYEQ</sequence>
<dbReference type="SUPFAM" id="SSF50156">
    <property type="entry name" value="PDZ domain-like"/>
    <property type="match status" value="1"/>
</dbReference>
<dbReference type="GO" id="GO:0004252">
    <property type="term" value="F:serine-type endopeptidase activity"/>
    <property type="evidence" value="ECO:0007669"/>
    <property type="project" value="InterPro"/>
</dbReference>
<evidence type="ECO:0000313" key="6">
    <source>
        <dbReference type="Proteomes" id="UP000541810"/>
    </source>
</evidence>
<gene>
    <name evidence="5" type="ORF">HNQ40_000506</name>
</gene>
<dbReference type="PANTHER" id="PTHR45980">
    <property type="match status" value="1"/>
</dbReference>
<dbReference type="EMBL" id="JACHGY010000001">
    <property type="protein sequence ID" value="MBB6428700.1"/>
    <property type="molecule type" value="Genomic_DNA"/>
</dbReference>
<dbReference type="InterPro" id="IPR001940">
    <property type="entry name" value="Peptidase_S1C"/>
</dbReference>
<keyword evidence="1 5" id="KW-0645">Protease</keyword>
<evidence type="ECO:0000313" key="5">
    <source>
        <dbReference type="EMBL" id="MBB6428700.1"/>
    </source>
</evidence>
<keyword evidence="2" id="KW-0378">Hydrolase</keyword>
<protein>
    <submittedName>
        <fullName evidence="5">S1-C subfamily serine protease</fullName>
    </submittedName>
</protein>
<name>A0A7X0LIX2_9BACT</name>
<dbReference type="Gene3D" id="3.20.190.20">
    <property type="match status" value="1"/>
</dbReference>
<accession>A0A7X0LIX2</accession>
<reference evidence="5 6" key="1">
    <citation type="submission" date="2020-08" db="EMBL/GenBank/DDBJ databases">
        <title>Genomic Encyclopedia of Type Strains, Phase IV (KMG-IV): sequencing the most valuable type-strain genomes for metagenomic binning, comparative biology and taxonomic classification.</title>
        <authorList>
            <person name="Goeker M."/>
        </authorList>
    </citation>
    <scope>NUCLEOTIDE SEQUENCE [LARGE SCALE GENOMIC DNA]</scope>
    <source>
        <strain evidence="5 6">DSM 103725</strain>
    </source>
</reference>
<dbReference type="AlphaFoldDB" id="A0A7X0LIX2"/>
<dbReference type="RefSeq" id="WP_184676072.1">
    <property type="nucleotide sequence ID" value="NZ_JACHGY010000001.1"/>
</dbReference>
<dbReference type="InterPro" id="IPR041517">
    <property type="entry name" value="DEGP_PDZ"/>
</dbReference>
<dbReference type="InterPro" id="IPR009003">
    <property type="entry name" value="Peptidase_S1_PA"/>
</dbReference>
<organism evidence="5 6">
    <name type="scientific">Algisphaera agarilytica</name>
    <dbReference type="NCBI Taxonomy" id="1385975"/>
    <lineage>
        <taxon>Bacteria</taxon>
        <taxon>Pseudomonadati</taxon>
        <taxon>Planctomycetota</taxon>
        <taxon>Phycisphaerae</taxon>
        <taxon>Phycisphaerales</taxon>
        <taxon>Phycisphaeraceae</taxon>
        <taxon>Algisphaera</taxon>
    </lineage>
</organism>
<evidence type="ECO:0000256" key="3">
    <source>
        <dbReference type="ARBA" id="ARBA00022825"/>
    </source>
</evidence>
<keyword evidence="3" id="KW-0720">Serine protease</keyword>
<dbReference type="PANTHER" id="PTHR45980:SF9">
    <property type="entry name" value="PROTEASE DO-LIKE 10, MITOCHONDRIAL-RELATED"/>
    <property type="match status" value="1"/>
</dbReference>
<dbReference type="GO" id="GO:0006508">
    <property type="term" value="P:proteolysis"/>
    <property type="evidence" value="ECO:0007669"/>
    <property type="project" value="UniProtKB-KW"/>
</dbReference>
<dbReference type="Gene3D" id="2.40.10.10">
    <property type="entry name" value="Trypsin-like serine proteases"/>
    <property type="match status" value="2"/>
</dbReference>
<dbReference type="Gene3D" id="2.30.42.10">
    <property type="match status" value="1"/>
</dbReference>
<dbReference type="InterPro" id="IPR036034">
    <property type="entry name" value="PDZ_sf"/>
</dbReference>
<feature type="domain" description="Protease Do-like PDZ" evidence="4">
    <location>
        <begin position="322"/>
        <end position="465"/>
    </location>
</feature>
<comment type="caution">
    <text evidence="5">The sequence shown here is derived from an EMBL/GenBank/DDBJ whole genome shotgun (WGS) entry which is preliminary data.</text>
</comment>
<dbReference type="Pfam" id="PF13365">
    <property type="entry name" value="Trypsin_2"/>
    <property type="match status" value="1"/>
</dbReference>
<dbReference type="InterPro" id="IPR046449">
    <property type="entry name" value="DEGP_PDZ_sf"/>
</dbReference>
<evidence type="ECO:0000256" key="2">
    <source>
        <dbReference type="ARBA" id="ARBA00022801"/>
    </source>
</evidence>
<dbReference type="Proteomes" id="UP000541810">
    <property type="component" value="Unassembled WGS sequence"/>
</dbReference>
<dbReference type="InterPro" id="IPR043504">
    <property type="entry name" value="Peptidase_S1_PA_chymotrypsin"/>
</dbReference>
<evidence type="ECO:0000259" key="4">
    <source>
        <dbReference type="Pfam" id="PF17815"/>
    </source>
</evidence>
<dbReference type="PRINTS" id="PR00834">
    <property type="entry name" value="PROTEASES2C"/>
</dbReference>
<keyword evidence="6" id="KW-1185">Reference proteome</keyword>
<dbReference type="SUPFAM" id="SSF50494">
    <property type="entry name" value="Trypsin-like serine proteases"/>
    <property type="match status" value="1"/>
</dbReference>